<name>F9GDU2_FUSOF</name>
<keyword evidence="1" id="KW-0472">Membrane</keyword>
<feature type="transmembrane region" description="Helical" evidence="1">
    <location>
        <begin position="308"/>
        <end position="341"/>
    </location>
</feature>
<dbReference type="EMBL" id="AFQF01005791">
    <property type="protein sequence ID" value="EGU72665.1"/>
    <property type="molecule type" value="Genomic_DNA"/>
</dbReference>
<accession>F9GDU2</accession>
<keyword evidence="1" id="KW-1133">Transmembrane helix</keyword>
<sequence length="601" mass="68015">MHYAFHSFTYSMKSQHIQFFSHPNTQVTLFLYAPDGLHKNLEKTVRFLTGLITPSPPLQIDEHDEGFRERVSLGECCSPHVLTLDVDPTHFSEELFTVSATAFLYNRGFLVRQLKSSVIDHMFQEIVDPAALVNNSVVAPLVPMSKFNLTGLLLSRLHGLRIYVDKINIPRRELSVKEVKEPNNERLHSDRKSPQDQGTISILLMSWIEQCKQCIRSHHAALLESDNINYSGFAPPRVTRLLISTVIIIENLVAILQANKAPDVLLVHTLRHSRQQTLWLHELYAWLICSLMVTPFERKPMNSPSRHCALGVACMAFLMVHCIGFNISALLGMVLVVLGLWLLAANLKAKPRGTVNPQACLQSRNSPKVISRPIRYNGWLKIRRIVANNHPNVYFKVNGRPVRVAWTEPIYGTDGTYNAVLLVPAESKMETIDVQGPYNMPMSPYVHGPAQLDIIATDSGILEAYSCFRWRQRVLTPKTSTTNLIWFSADLEFVTLMLEHFRVMSCSALISVVYFVDPLNHVSEDEARAERNEAERIVGDISMANLEFNAEVITLSELLKDTMSYSSEQYFVGENLRSYIEKPSCLDTQIEALESIRATGL</sequence>
<proteinExistence type="predicted"/>
<evidence type="ECO:0000256" key="1">
    <source>
        <dbReference type="SAM" id="Phobius"/>
    </source>
</evidence>
<dbReference type="OrthoDB" id="5092315at2759"/>
<gene>
    <name evidence="2" type="ORF">FOXB_16826</name>
</gene>
<comment type="caution">
    <text evidence="2">The sequence shown here is derived from an EMBL/GenBank/DDBJ whole genome shotgun (WGS) entry which is preliminary data.</text>
</comment>
<reference evidence="2" key="1">
    <citation type="journal article" date="2012" name="Mol. Plant Microbe Interact.">
        <title>A highly conserved effector in Fusarium oxysporum is required for full virulence on Arabidopsis.</title>
        <authorList>
            <person name="Thatcher L.F."/>
            <person name="Gardiner D.M."/>
            <person name="Kazan K."/>
            <person name="Manners J."/>
        </authorList>
    </citation>
    <scope>NUCLEOTIDE SEQUENCE [LARGE SCALE GENOMIC DNA]</scope>
    <source>
        <strain evidence="2">Fo5176</strain>
    </source>
</reference>
<evidence type="ECO:0000313" key="2">
    <source>
        <dbReference type="EMBL" id="EGU72665.1"/>
    </source>
</evidence>
<dbReference type="AlphaFoldDB" id="F9GDU2"/>
<keyword evidence="1" id="KW-0812">Transmembrane</keyword>
<protein>
    <submittedName>
        <fullName evidence="2">Uncharacterized protein</fullName>
    </submittedName>
</protein>
<organism evidence="2">
    <name type="scientific">Fusarium oxysporum (strain Fo5176)</name>
    <name type="common">Fusarium vascular wilt</name>
    <dbReference type="NCBI Taxonomy" id="660025"/>
    <lineage>
        <taxon>Eukaryota</taxon>
        <taxon>Fungi</taxon>
        <taxon>Dikarya</taxon>
        <taxon>Ascomycota</taxon>
        <taxon>Pezizomycotina</taxon>
        <taxon>Sordariomycetes</taxon>
        <taxon>Hypocreomycetidae</taxon>
        <taxon>Hypocreales</taxon>
        <taxon>Nectriaceae</taxon>
        <taxon>Fusarium</taxon>
        <taxon>Fusarium oxysporum species complex</taxon>
    </lineage>
</organism>